<comment type="caution">
    <text evidence="2">The sequence shown here is derived from an EMBL/GenBank/DDBJ whole genome shotgun (WGS) entry which is preliminary data.</text>
</comment>
<dbReference type="AlphaFoldDB" id="A0A5B7JT27"/>
<sequence length="96" mass="11008">MFPRLLSFTPQLGDGDSCGVIKSSYGQHKQLHSVRRRNRRQHQREEHHGDITGRRNTIRTTGAPQSHGYATAGSRHQSHVASHNTPREKIHVIHFR</sequence>
<organism evidence="2 3">
    <name type="scientific">Portunus trituberculatus</name>
    <name type="common">Swimming crab</name>
    <name type="synonym">Neptunus trituberculatus</name>
    <dbReference type="NCBI Taxonomy" id="210409"/>
    <lineage>
        <taxon>Eukaryota</taxon>
        <taxon>Metazoa</taxon>
        <taxon>Ecdysozoa</taxon>
        <taxon>Arthropoda</taxon>
        <taxon>Crustacea</taxon>
        <taxon>Multicrustacea</taxon>
        <taxon>Malacostraca</taxon>
        <taxon>Eumalacostraca</taxon>
        <taxon>Eucarida</taxon>
        <taxon>Decapoda</taxon>
        <taxon>Pleocyemata</taxon>
        <taxon>Brachyura</taxon>
        <taxon>Eubrachyura</taxon>
        <taxon>Portunoidea</taxon>
        <taxon>Portunidae</taxon>
        <taxon>Portuninae</taxon>
        <taxon>Portunus</taxon>
    </lineage>
</organism>
<accession>A0A5B7JT27</accession>
<feature type="compositionally biased region" description="Basic and acidic residues" evidence="1">
    <location>
        <begin position="43"/>
        <end position="53"/>
    </location>
</feature>
<evidence type="ECO:0000313" key="2">
    <source>
        <dbReference type="EMBL" id="MPD00011.1"/>
    </source>
</evidence>
<reference evidence="2 3" key="1">
    <citation type="submission" date="2019-05" db="EMBL/GenBank/DDBJ databases">
        <title>Another draft genome of Portunus trituberculatus and its Hox gene families provides insights of decapod evolution.</title>
        <authorList>
            <person name="Jeong J.-H."/>
            <person name="Song I."/>
            <person name="Kim S."/>
            <person name="Choi T."/>
            <person name="Kim D."/>
            <person name="Ryu S."/>
            <person name="Kim W."/>
        </authorList>
    </citation>
    <scope>NUCLEOTIDE SEQUENCE [LARGE SCALE GENOMIC DNA]</scope>
    <source>
        <tissue evidence="2">Muscle</tissue>
    </source>
</reference>
<feature type="compositionally biased region" description="Basic and acidic residues" evidence="1">
    <location>
        <begin position="85"/>
        <end position="96"/>
    </location>
</feature>
<keyword evidence="3" id="KW-1185">Reference proteome</keyword>
<name>A0A5B7JT27_PORTR</name>
<feature type="region of interest" description="Disordered" evidence="1">
    <location>
        <begin position="19"/>
        <end position="96"/>
    </location>
</feature>
<evidence type="ECO:0000313" key="3">
    <source>
        <dbReference type="Proteomes" id="UP000324222"/>
    </source>
</evidence>
<proteinExistence type="predicted"/>
<dbReference type="EMBL" id="VSRR010120928">
    <property type="protein sequence ID" value="MPD00011.1"/>
    <property type="molecule type" value="Genomic_DNA"/>
</dbReference>
<evidence type="ECO:0000256" key="1">
    <source>
        <dbReference type="SAM" id="MobiDB-lite"/>
    </source>
</evidence>
<protein>
    <submittedName>
        <fullName evidence="2">Uncharacterized protein</fullName>
    </submittedName>
</protein>
<gene>
    <name evidence="2" type="ORF">E2C01_095457</name>
</gene>
<dbReference type="Proteomes" id="UP000324222">
    <property type="component" value="Unassembled WGS sequence"/>
</dbReference>
<feature type="compositionally biased region" description="Basic residues" evidence="1">
    <location>
        <begin position="29"/>
        <end position="42"/>
    </location>
</feature>